<evidence type="ECO:0000256" key="1">
    <source>
        <dbReference type="SAM" id="Phobius"/>
    </source>
</evidence>
<feature type="transmembrane region" description="Helical" evidence="1">
    <location>
        <begin position="87"/>
        <end position="106"/>
    </location>
</feature>
<feature type="transmembrane region" description="Helical" evidence="1">
    <location>
        <begin position="193"/>
        <end position="216"/>
    </location>
</feature>
<evidence type="ECO:0000313" key="3">
    <source>
        <dbReference type="Proteomes" id="UP000758168"/>
    </source>
</evidence>
<feature type="transmembrane region" description="Helical" evidence="1">
    <location>
        <begin position="162"/>
        <end position="187"/>
    </location>
</feature>
<feature type="transmembrane region" description="Helical" evidence="1">
    <location>
        <begin position="126"/>
        <end position="150"/>
    </location>
</feature>
<keyword evidence="3" id="KW-1185">Reference proteome</keyword>
<keyword evidence="1" id="KW-1133">Transmembrane helix</keyword>
<evidence type="ECO:0008006" key="4">
    <source>
        <dbReference type="Google" id="ProtNLM"/>
    </source>
</evidence>
<keyword evidence="1" id="KW-0472">Membrane</keyword>
<gene>
    <name evidence="2" type="ORF">JOF54_003831</name>
</gene>
<comment type="caution">
    <text evidence="2">The sequence shown here is derived from an EMBL/GenBank/DDBJ whole genome shotgun (WGS) entry which is preliminary data.</text>
</comment>
<protein>
    <recommendedName>
        <fullName evidence="4">DUF1129 domain-containing protein</fullName>
    </recommendedName>
</protein>
<dbReference type="EMBL" id="JAGIOB010000001">
    <property type="protein sequence ID" value="MBP2418909.1"/>
    <property type="molecule type" value="Genomic_DNA"/>
</dbReference>
<sequence>MATVEQAPPRTVNDQALRPLLRRARRTWRRAGVLAGDRGRLSDELHAELVAAADAGQQPSTVLGDDPTTTLRQWAHEQQASGRALRIGLLTPLTLVSVLVGSAVIITDQTVQTVVPGAPFITSTAIWLAVVINSTIVSWLLAPLACWAALHRGGDPRAASTARWLFALLPVGAITALVLDIIIATISDTEGPFIQVMAITTAAAFAATPVLARHLATRYTIRRQTR</sequence>
<proteinExistence type="predicted"/>
<keyword evidence="1" id="KW-0812">Transmembrane</keyword>
<accession>A0ABS4ZD19</accession>
<evidence type="ECO:0000313" key="2">
    <source>
        <dbReference type="EMBL" id="MBP2418909.1"/>
    </source>
</evidence>
<dbReference type="Proteomes" id="UP000758168">
    <property type="component" value="Unassembled WGS sequence"/>
</dbReference>
<organism evidence="2 3">
    <name type="scientific">Microlunatus capsulatus</name>
    <dbReference type="NCBI Taxonomy" id="99117"/>
    <lineage>
        <taxon>Bacteria</taxon>
        <taxon>Bacillati</taxon>
        <taxon>Actinomycetota</taxon>
        <taxon>Actinomycetes</taxon>
        <taxon>Propionibacteriales</taxon>
        <taxon>Propionibacteriaceae</taxon>
        <taxon>Microlunatus</taxon>
    </lineage>
</organism>
<reference evidence="2 3" key="1">
    <citation type="submission" date="2021-03" db="EMBL/GenBank/DDBJ databases">
        <title>Sequencing the genomes of 1000 actinobacteria strains.</title>
        <authorList>
            <person name="Klenk H.-P."/>
        </authorList>
    </citation>
    <scope>NUCLEOTIDE SEQUENCE [LARGE SCALE GENOMIC DNA]</scope>
    <source>
        <strain evidence="2 3">DSM 12936</strain>
    </source>
</reference>
<name>A0ABS4ZD19_9ACTN</name>
<dbReference type="RefSeq" id="WP_210058821.1">
    <property type="nucleotide sequence ID" value="NZ_BAAAMH010000045.1"/>
</dbReference>